<evidence type="ECO:0000256" key="1">
    <source>
        <dbReference type="SAM" id="MobiDB-lite"/>
    </source>
</evidence>
<dbReference type="EMBL" id="GDQN01001532">
    <property type="protein sequence ID" value="JAT89522.1"/>
    <property type="molecule type" value="Transcribed_RNA"/>
</dbReference>
<reference evidence="2" key="1">
    <citation type="submission" date="2015-09" db="EMBL/GenBank/DDBJ databases">
        <title>De novo assembly of Pectinophora gossypiella (Pink Bollworm) gut transcriptome.</title>
        <authorList>
            <person name="Tassone E.E."/>
        </authorList>
    </citation>
    <scope>NUCLEOTIDE SEQUENCE</scope>
</reference>
<name>A0A1E1WRB6_PECGO</name>
<sequence>MPKSCCNCRAKDSPDSPEFPEPTMQTNGNIDPATSSGTTSDSANEKQNSVKKNNLKLKLPHRLRLMNYKTLTETEDTLHEKHIPAGKTVCSESVCLSSIMGITGRG</sequence>
<feature type="region of interest" description="Disordered" evidence="1">
    <location>
        <begin position="1"/>
        <end position="55"/>
    </location>
</feature>
<organism evidence="2">
    <name type="scientific">Pectinophora gossypiella</name>
    <name type="common">Cotton pink bollworm</name>
    <name type="synonym">Depressaria gossypiella</name>
    <dbReference type="NCBI Taxonomy" id="13191"/>
    <lineage>
        <taxon>Eukaryota</taxon>
        <taxon>Metazoa</taxon>
        <taxon>Ecdysozoa</taxon>
        <taxon>Arthropoda</taxon>
        <taxon>Hexapoda</taxon>
        <taxon>Insecta</taxon>
        <taxon>Pterygota</taxon>
        <taxon>Neoptera</taxon>
        <taxon>Endopterygota</taxon>
        <taxon>Lepidoptera</taxon>
        <taxon>Glossata</taxon>
        <taxon>Ditrysia</taxon>
        <taxon>Gelechioidea</taxon>
        <taxon>Gelechiidae</taxon>
        <taxon>Apatetrinae</taxon>
        <taxon>Pectinophora</taxon>
    </lineage>
</organism>
<dbReference type="OrthoDB" id="1688044at2759"/>
<proteinExistence type="predicted"/>
<gene>
    <name evidence="2" type="ORF">g.3171</name>
</gene>
<dbReference type="AlphaFoldDB" id="A0A1E1WRB6"/>
<protein>
    <submittedName>
        <fullName evidence="2">Uncharacterized protein</fullName>
    </submittedName>
</protein>
<accession>A0A1E1WRB6</accession>
<evidence type="ECO:0000313" key="2">
    <source>
        <dbReference type="EMBL" id="JAT89522.1"/>
    </source>
</evidence>
<feature type="non-terminal residue" evidence="2">
    <location>
        <position position="106"/>
    </location>
</feature>
<feature type="compositionally biased region" description="Polar residues" evidence="1">
    <location>
        <begin position="23"/>
        <end position="47"/>
    </location>
</feature>